<dbReference type="SUPFAM" id="SSF47459">
    <property type="entry name" value="HLH, helix-loop-helix DNA-binding domain"/>
    <property type="match status" value="1"/>
</dbReference>
<comment type="subcellular location">
    <subcellularLocation>
        <location evidence="1">Nucleus</location>
    </subcellularLocation>
</comment>
<evidence type="ECO:0000256" key="2">
    <source>
        <dbReference type="ARBA" id="ARBA00022473"/>
    </source>
</evidence>
<dbReference type="Proteomes" id="UP000824782">
    <property type="component" value="Unassembled WGS sequence"/>
</dbReference>
<dbReference type="GO" id="GO:0048513">
    <property type="term" value="P:animal organ development"/>
    <property type="evidence" value="ECO:0007669"/>
    <property type="project" value="UniProtKB-ARBA"/>
</dbReference>
<evidence type="ECO:0000256" key="12">
    <source>
        <dbReference type="ARBA" id="ARBA00072975"/>
    </source>
</evidence>
<dbReference type="FunFam" id="4.10.280.10:FF:000033">
    <property type="entry name" value="Transcription factor HES-5"/>
    <property type="match status" value="1"/>
</dbReference>
<evidence type="ECO:0000256" key="5">
    <source>
        <dbReference type="ARBA" id="ARBA00022902"/>
    </source>
</evidence>
<dbReference type="GO" id="GO:0045596">
    <property type="term" value="P:negative regulation of cell differentiation"/>
    <property type="evidence" value="ECO:0007669"/>
    <property type="project" value="UniProtKB-ARBA"/>
</dbReference>
<dbReference type="GO" id="GO:0000122">
    <property type="term" value="P:negative regulation of transcription by RNA polymerase II"/>
    <property type="evidence" value="ECO:0007669"/>
    <property type="project" value="UniProtKB-ARBA"/>
</dbReference>
<evidence type="ECO:0000256" key="11">
    <source>
        <dbReference type="ARBA" id="ARBA00060201"/>
    </source>
</evidence>
<gene>
    <name evidence="17" type="ORF">GDO81_014086</name>
</gene>
<dbReference type="GO" id="GO:0007399">
    <property type="term" value="P:nervous system development"/>
    <property type="evidence" value="ECO:0007669"/>
    <property type="project" value="UniProtKB-KW"/>
</dbReference>
<dbReference type="InterPro" id="IPR003650">
    <property type="entry name" value="Orange_dom"/>
</dbReference>
<keyword evidence="5" id="KW-0524">Neurogenesis</keyword>
<comment type="function">
    <text evidence="11">Transcriptional repressor of genes that require a bHLH protein for their transcription. Plays an important role as neurogenesis negative regulator.</text>
</comment>
<dbReference type="GO" id="GO:0097150">
    <property type="term" value="P:neuronal stem cell population maintenance"/>
    <property type="evidence" value="ECO:0007669"/>
    <property type="project" value="UniProtKB-ARBA"/>
</dbReference>
<dbReference type="InterPro" id="IPR050370">
    <property type="entry name" value="HES_HEY"/>
</dbReference>
<dbReference type="SUPFAM" id="SSF158457">
    <property type="entry name" value="Orange domain-like"/>
    <property type="match status" value="1"/>
</dbReference>
<feature type="domain" description="BHLH" evidence="15">
    <location>
        <begin position="24"/>
        <end position="80"/>
    </location>
</feature>
<evidence type="ECO:0000259" key="15">
    <source>
        <dbReference type="PROSITE" id="PS50888"/>
    </source>
</evidence>
<feature type="domain" description="Orange" evidence="16">
    <location>
        <begin position="99"/>
        <end position="131"/>
    </location>
</feature>
<organism evidence="17 18">
    <name type="scientific">Engystomops pustulosus</name>
    <name type="common">Tungara frog</name>
    <name type="synonym">Physalaemus pustulosus</name>
    <dbReference type="NCBI Taxonomy" id="76066"/>
    <lineage>
        <taxon>Eukaryota</taxon>
        <taxon>Metazoa</taxon>
        <taxon>Chordata</taxon>
        <taxon>Craniata</taxon>
        <taxon>Vertebrata</taxon>
        <taxon>Euteleostomi</taxon>
        <taxon>Amphibia</taxon>
        <taxon>Batrachia</taxon>
        <taxon>Anura</taxon>
        <taxon>Neobatrachia</taxon>
        <taxon>Hyloidea</taxon>
        <taxon>Leptodactylidae</taxon>
        <taxon>Leiuperinae</taxon>
        <taxon>Engystomops</taxon>
    </lineage>
</organism>
<dbReference type="GO" id="GO:0030154">
    <property type="term" value="P:cell differentiation"/>
    <property type="evidence" value="ECO:0007669"/>
    <property type="project" value="UniProtKB-KW"/>
</dbReference>
<name>A0AAV7B7Z5_ENGPU</name>
<keyword evidence="18" id="KW-1185">Reference proteome</keyword>
<dbReference type="CDD" id="cd11461">
    <property type="entry name" value="bHLH-O_HES5"/>
    <property type="match status" value="1"/>
</dbReference>
<evidence type="ECO:0000256" key="10">
    <source>
        <dbReference type="ARBA" id="ARBA00023791"/>
    </source>
</evidence>
<comment type="caution">
    <text evidence="17">The sequence shown here is derived from an EMBL/GenBank/DDBJ whole genome shotgun (WGS) entry which is preliminary data.</text>
</comment>
<evidence type="ECO:0000256" key="9">
    <source>
        <dbReference type="ARBA" id="ARBA00023242"/>
    </source>
</evidence>
<dbReference type="PROSITE" id="PS50888">
    <property type="entry name" value="BHLH"/>
    <property type="match status" value="1"/>
</dbReference>
<reference evidence="17" key="1">
    <citation type="thesis" date="2020" institute="ProQuest LLC" country="789 East Eisenhower Parkway, Ann Arbor, MI, USA">
        <title>Comparative Genomics and Chromosome Evolution.</title>
        <authorList>
            <person name="Mudd A.B."/>
        </authorList>
    </citation>
    <scope>NUCLEOTIDE SEQUENCE</scope>
    <source>
        <strain evidence="17">237g6f4</strain>
        <tissue evidence="17">Blood</tissue>
    </source>
</reference>
<dbReference type="EMBL" id="WNYA01000006">
    <property type="protein sequence ID" value="KAG8568639.1"/>
    <property type="molecule type" value="Genomic_DNA"/>
</dbReference>
<keyword evidence="6" id="KW-0805">Transcription regulation</keyword>
<dbReference type="AlphaFoldDB" id="A0AAV7B7Z5"/>
<evidence type="ECO:0000256" key="13">
    <source>
        <dbReference type="ARBA" id="ARBA00081413"/>
    </source>
</evidence>
<evidence type="ECO:0000256" key="3">
    <source>
        <dbReference type="ARBA" id="ARBA00022491"/>
    </source>
</evidence>
<keyword evidence="4" id="KW-0221">Differentiation</keyword>
<evidence type="ECO:0000313" key="17">
    <source>
        <dbReference type="EMBL" id="KAG8568639.1"/>
    </source>
</evidence>
<dbReference type="Gene3D" id="4.10.280.10">
    <property type="entry name" value="Helix-loop-helix DNA-binding domain"/>
    <property type="match status" value="1"/>
</dbReference>
<accession>A0AAV7B7Z5</accession>
<dbReference type="GO" id="GO:0046983">
    <property type="term" value="F:protein dimerization activity"/>
    <property type="evidence" value="ECO:0007669"/>
    <property type="project" value="InterPro"/>
</dbReference>
<dbReference type="SMART" id="SM00353">
    <property type="entry name" value="HLH"/>
    <property type="match status" value="1"/>
</dbReference>
<evidence type="ECO:0000256" key="14">
    <source>
        <dbReference type="SAM" id="MobiDB-lite"/>
    </source>
</evidence>
<keyword evidence="3" id="KW-0678">Repressor</keyword>
<evidence type="ECO:0000256" key="1">
    <source>
        <dbReference type="ARBA" id="ARBA00004123"/>
    </source>
</evidence>
<dbReference type="Pfam" id="PF00010">
    <property type="entry name" value="HLH"/>
    <property type="match status" value="1"/>
</dbReference>
<sequence>MEENRTMLHISEEYTAHKLTTKEKTKMRKPIVEKMRRDRINSSINQLRKLLEQEFQLLQPDSKPEKADILEVAVMFLKQQQICISAGTKLVHAPGHQEYRRGYSKCLHEALSYLSAQHLGQETHVRLLNYFHQLLDQPRNLNCLQSPLKTITEQKKQHQQPLRAKSLWRPW</sequence>
<evidence type="ECO:0000256" key="6">
    <source>
        <dbReference type="ARBA" id="ARBA00023015"/>
    </source>
</evidence>
<evidence type="ECO:0000256" key="7">
    <source>
        <dbReference type="ARBA" id="ARBA00023125"/>
    </source>
</evidence>
<feature type="region of interest" description="Disordered" evidence="14">
    <location>
        <begin position="152"/>
        <end position="171"/>
    </location>
</feature>
<evidence type="ECO:0000256" key="4">
    <source>
        <dbReference type="ARBA" id="ARBA00022782"/>
    </source>
</evidence>
<keyword evidence="2" id="KW-0217">Developmental protein</keyword>
<keyword evidence="9" id="KW-0539">Nucleus</keyword>
<dbReference type="PANTHER" id="PTHR10985">
    <property type="entry name" value="BASIC HELIX-LOOP-HELIX TRANSCRIPTION FACTOR, HES-RELATED"/>
    <property type="match status" value="1"/>
</dbReference>
<comment type="subunit">
    <text evidence="10">Transcription repression requires formation of a complex with a corepressor protein of the Groucho/TLE family.</text>
</comment>
<dbReference type="InterPro" id="IPR036638">
    <property type="entry name" value="HLH_DNA-bd_sf"/>
</dbReference>
<dbReference type="PROSITE" id="PS51054">
    <property type="entry name" value="ORANGE"/>
    <property type="match status" value="1"/>
</dbReference>
<proteinExistence type="predicted"/>
<protein>
    <recommendedName>
        <fullName evidence="12">Transcription factor HES-5</fullName>
    </recommendedName>
    <alternativeName>
        <fullName evidence="13">Hairy and enhancer of split 5</fullName>
    </alternativeName>
</protein>
<keyword evidence="8" id="KW-0804">Transcription</keyword>
<evidence type="ECO:0000256" key="8">
    <source>
        <dbReference type="ARBA" id="ARBA00023163"/>
    </source>
</evidence>
<keyword evidence="7" id="KW-0238">DNA-binding</keyword>
<dbReference type="GO" id="GO:0003677">
    <property type="term" value="F:DNA binding"/>
    <property type="evidence" value="ECO:0007669"/>
    <property type="project" value="UniProtKB-KW"/>
</dbReference>
<dbReference type="GO" id="GO:0005634">
    <property type="term" value="C:nucleus"/>
    <property type="evidence" value="ECO:0007669"/>
    <property type="project" value="UniProtKB-SubCell"/>
</dbReference>
<dbReference type="InterPro" id="IPR011598">
    <property type="entry name" value="bHLH_dom"/>
</dbReference>
<evidence type="ECO:0000259" key="16">
    <source>
        <dbReference type="PROSITE" id="PS51054"/>
    </source>
</evidence>
<evidence type="ECO:0000313" key="18">
    <source>
        <dbReference type="Proteomes" id="UP000824782"/>
    </source>
</evidence>